<dbReference type="InterPro" id="IPR023801">
    <property type="entry name" value="His_deacetylse_dom"/>
</dbReference>
<dbReference type="InterPro" id="IPR037138">
    <property type="entry name" value="His_deacetylse_dom_sf"/>
</dbReference>
<organism evidence="4 5">
    <name type="scientific">Caenimonas koreensis DSM 17982</name>
    <dbReference type="NCBI Taxonomy" id="1121255"/>
    <lineage>
        <taxon>Bacteria</taxon>
        <taxon>Pseudomonadati</taxon>
        <taxon>Pseudomonadota</taxon>
        <taxon>Betaproteobacteria</taxon>
        <taxon>Burkholderiales</taxon>
        <taxon>Comamonadaceae</taxon>
        <taxon>Caenimonas</taxon>
    </lineage>
</organism>
<dbReference type="CDD" id="cd11599">
    <property type="entry name" value="HDAC_classII_2"/>
    <property type="match status" value="1"/>
</dbReference>
<dbReference type="InterPro" id="IPR000286">
    <property type="entry name" value="HDACs"/>
</dbReference>
<keyword evidence="5" id="KW-1185">Reference proteome</keyword>
<name>A0A844B330_9BURK</name>
<accession>A0A844B330</accession>
<dbReference type="AlphaFoldDB" id="A0A844B330"/>
<dbReference type="Proteomes" id="UP000487350">
    <property type="component" value="Unassembled WGS sequence"/>
</dbReference>
<evidence type="ECO:0000256" key="1">
    <source>
        <dbReference type="ARBA" id="ARBA00005947"/>
    </source>
</evidence>
<dbReference type="PRINTS" id="PR01270">
    <property type="entry name" value="HDASUPER"/>
</dbReference>
<dbReference type="OrthoDB" id="9808367at2"/>
<evidence type="ECO:0000256" key="2">
    <source>
        <dbReference type="SAM" id="MobiDB-lite"/>
    </source>
</evidence>
<reference evidence="4 5" key="1">
    <citation type="submission" date="2019-11" db="EMBL/GenBank/DDBJ databases">
        <title>Caenimonas koreensis gen. nov., sp. nov., isolated from activated sludge.</title>
        <authorList>
            <person name="Seung H.R."/>
        </authorList>
    </citation>
    <scope>NUCLEOTIDE SEQUENCE [LARGE SCALE GENOMIC DNA]</scope>
    <source>
        <strain evidence="4 5">EMB320</strain>
    </source>
</reference>
<gene>
    <name evidence="4" type="ORF">GHT07_17975</name>
</gene>
<evidence type="ECO:0000313" key="4">
    <source>
        <dbReference type="EMBL" id="MRD49168.1"/>
    </source>
</evidence>
<dbReference type="PANTHER" id="PTHR10625">
    <property type="entry name" value="HISTONE DEACETYLASE HDAC1-RELATED"/>
    <property type="match status" value="1"/>
</dbReference>
<dbReference type="PANTHER" id="PTHR10625:SF10">
    <property type="entry name" value="HISTONE DEACETYLASE HDAC1"/>
    <property type="match status" value="1"/>
</dbReference>
<dbReference type="Pfam" id="PF00850">
    <property type="entry name" value="Hist_deacetyl"/>
    <property type="match status" value="1"/>
</dbReference>
<evidence type="ECO:0000259" key="3">
    <source>
        <dbReference type="Pfam" id="PF00850"/>
    </source>
</evidence>
<dbReference type="InterPro" id="IPR023696">
    <property type="entry name" value="Ureohydrolase_dom_sf"/>
</dbReference>
<protein>
    <submittedName>
        <fullName evidence="4">Histone deacetylase family protein</fullName>
    </submittedName>
</protein>
<dbReference type="SUPFAM" id="SSF52768">
    <property type="entry name" value="Arginase/deacetylase"/>
    <property type="match status" value="1"/>
</dbReference>
<comment type="caution">
    <text evidence="4">The sequence shown here is derived from an EMBL/GenBank/DDBJ whole genome shotgun (WGS) entry which is preliminary data.</text>
</comment>
<dbReference type="EMBL" id="WJBU01000020">
    <property type="protein sequence ID" value="MRD49168.1"/>
    <property type="molecule type" value="Genomic_DNA"/>
</dbReference>
<feature type="domain" description="Histone deacetylase" evidence="3">
    <location>
        <begin position="21"/>
        <end position="315"/>
    </location>
</feature>
<feature type="region of interest" description="Disordered" evidence="2">
    <location>
        <begin position="1"/>
        <end position="20"/>
    </location>
</feature>
<dbReference type="GO" id="GO:0004407">
    <property type="term" value="F:histone deacetylase activity"/>
    <property type="evidence" value="ECO:0007669"/>
    <property type="project" value="TreeGrafter"/>
</dbReference>
<dbReference type="RefSeq" id="WP_153586480.1">
    <property type="nucleotide sequence ID" value="NZ_WJBU01000020.1"/>
</dbReference>
<evidence type="ECO:0000313" key="5">
    <source>
        <dbReference type="Proteomes" id="UP000487350"/>
    </source>
</evidence>
<feature type="compositionally biased region" description="Basic and acidic residues" evidence="2">
    <location>
        <begin position="10"/>
        <end position="20"/>
    </location>
</feature>
<comment type="similarity">
    <text evidence="1">Belongs to the histone deacetylase family.</text>
</comment>
<proteinExistence type="inferred from homology"/>
<sequence>MNKTGFFTHPDCRRHEMGPGHPECPERLDAIHDRLLVTGIADLLDQREAPMATLADVELAHDEQHVAAIDALRQRLAVHVMQTGEAGYARIDPDTSMNGKSWDAAMRAVGAVTAAVDAVMAGELENAFCAVRPPGHHACHDHSMGFCIFNQVAIGARYALEKHGLERVAIVDFDVHHGNGTEDILAGDERTLMVSFFQHPFYPGTGAGPHAANMVNMPVPAYSKGDVIRPLIEKHWLPRLEEFRPQMIFISAGFDAHREDDLGQLGLVEADYAWITKKLKEVAARHSNKRIVSSLEGGYNLSALGRSVEAHVRALADL</sequence>
<dbReference type="GO" id="GO:0040029">
    <property type="term" value="P:epigenetic regulation of gene expression"/>
    <property type="evidence" value="ECO:0007669"/>
    <property type="project" value="TreeGrafter"/>
</dbReference>
<dbReference type="Gene3D" id="3.40.800.20">
    <property type="entry name" value="Histone deacetylase domain"/>
    <property type="match status" value="1"/>
</dbReference>